<dbReference type="EMBL" id="JAUIZM010000005">
    <property type="protein sequence ID" value="KAK1385785.1"/>
    <property type="molecule type" value="Genomic_DNA"/>
</dbReference>
<keyword evidence="5" id="KW-0547">Nucleotide-binding</keyword>
<proteinExistence type="inferred from homology"/>
<evidence type="ECO:0000256" key="3">
    <source>
        <dbReference type="ARBA" id="ARBA00007727"/>
    </source>
</evidence>
<dbReference type="PANTHER" id="PTHR11241:SF0">
    <property type="entry name" value="DEOXYURIDINE 5'-TRIPHOSPHATE NUCLEOTIDOHYDROLASE"/>
    <property type="match status" value="1"/>
</dbReference>
<dbReference type="Pfam" id="PF13839">
    <property type="entry name" value="PC-Esterase"/>
    <property type="match status" value="1"/>
</dbReference>
<dbReference type="SUPFAM" id="SSF51283">
    <property type="entry name" value="dUTPase-like"/>
    <property type="match status" value="2"/>
</dbReference>
<dbReference type="EC" id="3.6.1.23" evidence="4"/>
<reference evidence="11" key="1">
    <citation type="submission" date="2023-02" db="EMBL/GenBank/DDBJ databases">
        <title>Genome of toxic invasive species Heracleum sosnowskyi carries increased number of genes despite the absence of recent whole-genome duplications.</title>
        <authorList>
            <person name="Schelkunov M."/>
            <person name="Shtratnikova V."/>
            <person name="Makarenko M."/>
            <person name="Klepikova A."/>
            <person name="Omelchenko D."/>
            <person name="Novikova G."/>
            <person name="Obukhova E."/>
            <person name="Bogdanov V."/>
            <person name="Penin A."/>
            <person name="Logacheva M."/>
        </authorList>
    </citation>
    <scope>NUCLEOTIDE SEQUENCE</scope>
    <source>
        <strain evidence="11">Hsosn_3</strain>
        <tissue evidence="11">Leaf</tissue>
    </source>
</reference>
<feature type="domain" description="BAH" evidence="10">
    <location>
        <begin position="839"/>
        <end position="903"/>
    </location>
</feature>
<dbReference type="GO" id="GO:0046081">
    <property type="term" value="P:dUTP catabolic process"/>
    <property type="evidence" value="ECO:0007669"/>
    <property type="project" value="InterPro"/>
</dbReference>
<comment type="similarity">
    <text evidence="2">Belongs to the dUTPase family.</text>
</comment>
<protein>
    <recommendedName>
        <fullName evidence="4">dUTP diphosphatase</fullName>
        <ecNumber evidence="4">3.6.1.23</ecNumber>
    </recommendedName>
</protein>
<name>A0AAD8MQK0_9APIA</name>
<organism evidence="11 12">
    <name type="scientific">Heracleum sosnowskyi</name>
    <dbReference type="NCBI Taxonomy" id="360622"/>
    <lineage>
        <taxon>Eukaryota</taxon>
        <taxon>Viridiplantae</taxon>
        <taxon>Streptophyta</taxon>
        <taxon>Embryophyta</taxon>
        <taxon>Tracheophyta</taxon>
        <taxon>Spermatophyta</taxon>
        <taxon>Magnoliopsida</taxon>
        <taxon>eudicotyledons</taxon>
        <taxon>Gunneridae</taxon>
        <taxon>Pentapetalae</taxon>
        <taxon>asterids</taxon>
        <taxon>campanulids</taxon>
        <taxon>Apiales</taxon>
        <taxon>Apiaceae</taxon>
        <taxon>Apioideae</taxon>
        <taxon>apioid superclade</taxon>
        <taxon>Tordylieae</taxon>
        <taxon>Tordyliinae</taxon>
        <taxon>Heracleum</taxon>
    </lineage>
</organism>
<dbReference type="InterPro" id="IPR026057">
    <property type="entry name" value="TBL_C"/>
</dbReference>
<dbReference type="Gene3D" id="2.30.30.490">
    <property type="match status" value="1"/>
</dbReference>
<dbReference type="InterPro" id="IPR001025">
    <property type="entry name" value="BAH_dom"/>
</dbReference>
<evidence type="ECO:0000256" key="6">
    <source>
        <dbReference type="ARBA" id="ARBA00022801"/>
    </source>
</evidence>
<evidence type="ECO:0000313" key="12">
    <source>
        <dbReference type="Proteomes" id="UP001237642"/>
    </source>
</evidence>
<dbReference type="InterPro" id="IPR043151">
    <property type="entry name" value="BAH_sf"/>
</dbReference>
<evidence type="ECO:0000256" key="7">
    <source>
        <dbReference type="ARBA" id="ARBA00022840"/>
    </source>
</evidence>
<evidence type="ECO:0000256" key="5">
    <source>
        <dbReference type="ARBA" id="ARBA00022741"/>
    </source>
</evidence>
<dbReference type="GO" id="GO:0005524">
    <property type="term" value="F:ATP binding"/>
    <property type="evidence" value="ECO:0007669"/>
    <property type="project" value="UniProtKB-KW"/>
</dbReference>
<dbReference type="GO" id="GO:0140662">
    <property type="term" value="F:ATP-dependent protein folding chaperone"/>
    <property type="evidence" value="ECO:0007669"/>
    <property type="project" value="InterPro"/>
</dbReference>
<dbReference type="GO" id="GO:0000287">
    <property type="term" value="F:magnesium ion binding"/>
    <property type="evidence" value="ECO:0007669"/>
    <property type="project" value="InterPro"/>
</dbReference>
<keyword evidence="9" id="KW-0175">Coiled coil</keyword>
<evidence type="ECO:0000256" key="9">
    <source>
        <dbReference type="SAM" id="Coils"/>
    </source>
</evidence>
<dbReference type="PROSITE" id="PS51038">
    <property type="entry name" value="BAH"/>
    <property type="match status" value="1"/>
</dbReference>
<dbReference type="SUPFAM" id="SSF53067">
    <property type="entry name" value="Actin-like ATPase domain"/>
    <property type="match status" value="1"/>
</dbReference>
<reference evidence="11" key="2">
    <citation type="submission" date="2023-05" db="EMBL/GenBank/DDBJ databases">
        <authorList>
            <person name="Schelkunov M.I."/>
        </authorList>
    </citation>
    <scope>NUCLEOTIDE SEQUENCE</scope>
    <source>
        <strain evidence="11">Hsosn_3</strain>
        <tissue evidence="11">Leaf</tissue>
    </source>
</reference>
<dbReference type="GO" id="GO:0004170">
    <property type="term" value="F:dUTP diphosphatase activity"/>
    <property type="evidence" value="ECO:0007669"/>
    <property type="project" value="UniProtKB-EC"/>
</dbReference>
<dbReference type="InterPro" id="IPR008181">
    <property type="entry name" value="dUTPase"/>
</dbReference>
<keyword evidence="7" id="KW-0067">ATP-binding</keyword>
<comment type="pathway">
    <text evidence="1">Pyrimidine metabolism; dUMP biosynthesis; dUMP from dCTP (dUTP route): step 2/2.</text>
</comment>
<feature type="coiled-coil region" evidence="9">
    <location>
        <begin position="99"/>
        <end position="126"/>
    </location>
</feature>
<evidence type="ECO:0000256" key="2">
    <source>
        <dbReference type="ARBA" id="ARBA00006581"/>
    </source>
</evidence>
<dbReference type="CDD" id="cd07557">
    <property type="entry name" value="trimeric_dUTPase"/>
    <property type="match status" value="2"/>
</dbReference>
<dbReference type="GO" id="GO:0003682">
    <property type="term" value="F:chromatin binding"/>
    <property type="evidence" value="ECO:0007669"/>
    <property type="project" value="InterPro"/>
</dbReference>
<comment type="similarity">
    <text evidence="3">Belongs to the PC-esterase family. TBL subfamily.</text>
</comment>
<evidence type="ECO:0000256" key="1">
    <source>
        <dbReference type="ARBA" id="ARBA00005142"/>
    </source>
</evidence>
<sequence>MKKQNCQGRPDKEYENWRWKPERCNLPRFDPKKFLELIRGKTLAFIGHSVTRNQMESMLCILCQASAFYILRCISWWDFDKRIVDWLALSFKNDEGIDLLKDEQALQHATETAEKAKMELSSLTRQTLAMAYGPQTHKNPSYSLTRAKYEELCSYLSDSLMKGSPLSAGYDLSSASEIKVPARGKALVPTDLRIAVPEGTYARIAPRSGLAWKHSIDVGAGVIDADYRGPVGVILFNYSDVDFEVKAGDRIAQLIIAIFPHFSCASLFVKTPYFVLKYQGRISRKYTAFKDPQAGVKPPGVWKTFLGVISQVRTTNNLQRCYKIDKKARKRKLAENKENYVNIPVLKKKDKNQSNIDNGVLFRTPLSSISNSKREVQNVWHGNEKMKPKQVFRETAQNLFQEDSQDENIYLHDDQIEESIIQGASLSDDGLSDSDDSYGFASEIKVPARGKALVPTDLRIAVPEGTYARIAPRSGLAWKHSIDVGAGVIDADYRGPVGVILFNYSDVDFEVKAGDRIAQLIIAIFPHFSCASLFVKTPYFVLKYQGRISRKYTAFKDPQAGVKPPGVWKTFLGVISQVRTTNNLQRCYKIDKKARKRKLAENKENYVNIPVLKKKDKNQSNIDNGVLFRTPLSSISNSKREVQNVWHGNEKMKPKQVFRETAQNLFQEDSQDENIYLHDDQIEESIIQGASLSDDGLSDSDDSYGKISRRSEHVIPEEYASLGSPSVKCTKCNARMWKEERINKNVTRGTPVFSMCCKKGDVKLPPTSPTPSYLTELYNDESKSAAFQRNIRCLRHDKHLIFSKDTKIDQTEEKGTSIPYETFDFYDHGEQRSPGDQKTYLTVGDRVLLKSSQPRKPPYVACAHNLESNYKRNWKVEYMARAHWYYRPHDLSKGGMGIIGPWS</sequence>
<dbReference type="Gene3D" id="3.90.640.10">
    <property type="entry name" value="Actin, Chain A, domain 4"/>
    <property type="match status" value="1"/>
</dbReference>
<accession>A0AAD8MQK0</accession>
<keyword evidence="6" id="KW-0378">Hydrolase</keyword>
<dbReference type="Gene3D" id="2.70.40.10">
    <property type="match status" value="2"/>
</dbReference>
<dbReference type="GO" id="GO:0016740">
    <property type="term" value="F:transferase activity"/>
    <property type="evidence" value="ECO:0007669"/>
    <property type="project" value="InterPro"/>
</dbReference>
<dbReference type="InterPro" id="IPR033704">
    <property type="entry name" value="dUTPase_trimeric"/>
</dbReference>
<dbReference type="Proteomes" id="UP001237642">
    <property type="component" value="Unassembled WGS sequence"/>
</dbReference>
<comment type="caution">
    <text evidence="11">The sequence shown here is derived from an EMBL/GenBank/DDBJ whole genome shotgun (WGS) entry which is preliminary data.</text>
</comment>
<evidence type="ECO:0000313" key="11">
    <source>
        <dbReference type="EMBL" id="KAK1385785.1"/>
    </source>
</evidence>
<dbReference type="Pfam" id="PF00692">
    <property type="entry name" value="dUTPase"/>
    <property type="match status" value="2"/>
</dbReference>
<dbReference type="AlphaFoldDB" id="A0AAD8MQK0"/>
<evidence type="ECO:0000256" key="8">
    <source>
        <dbReference type="ARBA" id="ARBA00023080"/>
    </source>
</evidence>
<dbReference type="InterPro" id="IPR036157">
    <property type="entry name" value="dUTPase-like_sf"/>
</dbReference>
<dbReference type="FunFam" id="3.90.640.10:FF:000003">
    <property type="entry name" value="Molecular chaperone DnaK"/>
    <property type="match status" value="1"/>
</dbReference>
<keyword evidence="8" id="KW-0546">Nucleotide metabolism</keyword>
<evidence type="ECO:0000256" key="4">
    <source>
        <dbReference type="ARBA" id="ARBA00012379"/>
    </source>
</evidence>
<dbReference type="InterPro" id="IPR013126">
    <property type="entry name" value="Hsp_70_fam"/>
</dbReference>
<keyword evidence="12" id="KW-1185">Reference proteome</keyword>
<dbReference type="InterPro" id="IPR029054">
    <property type="entry name" value="dUTPase-like"/>
</dbReference>
<dbReference type="PANTHER" id="PTHR11241">
    <property type="entry name" value="DEOXYURIDINE 5'-TRIPHOSPHATE NUCLEOTIDOHYDROLASE"/>
    <property type="match status" value="1"/>
</dbReference>
<evidence type="ECO:0000259" key="10">
    <source>
        <dbReference type="PROSITE" id="PS51038"/>
    </source>
</evidence>
<dbReference type="InterPro" id="IPR043129">
    <property type="entry name" value="ATPase_NBD"/>
</dbReference>
<dbReference type="Pfam" id="PF00012">
    <property type="entry name" value="HSP70"/>
    <property type="match status" value="1"/>
</dbReference>
<dbReference type="NCBIfam" id="TIGR00576">
    <property type="entry name" value="dut"/>
    <property type="match status" value="2"/>
</dbReference>
<gene>
    <name evidence="11" type="ORF">POM88_023520</name>
</gene>
<dbReference type="GO" id="GO:0006226">
    <property type="term" value="P:dUMP biosynthetic process"/>
    <property type="evidence" value="ECO:0007669"/>
    <property type="project" value="InterPro"/>
</dbReference>